<dbReference type="PROSITE" id="PS50181">
    <property type="entry name" value="FBOX"/>
    <property type="match status" value="1"/>
</dbReference>
<keyword evidence="3" id="KW-1185">Reference proteome</keyword>
<dbReference type="InterPro" id="IPR036047">
    <property type="entry name" value="F-box-like_dom_sf"/>
</dbReference>
<dbReference type="Pfam" id="PF12937">
    <property type="entry name" value="F-box-like"/>
    <property type="match status" value="1"/>
</dbReference>
<dbReference type="EMBL" id="JAPMOS010000027">
    <property type="protein sequence ID" value="KAJ4458634.1"/>
    <property type="molecule type" value="Genomic_DNA"/>
</dbReference>
<protein>
    <recommendedName>
        <fullName evidence="1">F-box domain-containing protein</fullName>
    </recommendedName>
</protein>
<dbReference type="Proteomes" id="UP001141327">
    <property type="component" value="Unassembled WGS sequence"/>
</dbReference>
<dbReference type="InterPro" id="IPR001810">
    <property type="entry name" value="F-box_dom"/>
</dbReference>
<gene>
    <name evidence="2" type="ORF">PAPYR_5608</name>
</gene>
<name>A0ABQ8UHC9_9EUKA</name>
<proteinExistence type="predicted"/>
<evidence type="ECO:0000259" key="1">
    <source>
        <dbReference type="PROSITE" id="PS50181"/>
    </source>
</evidence>
<dbReference type="InterPro" id="IPR043136">
    <property type="entry name" value="B30.2/SPRY_sf"/>
</dbReference>
<evidence type="ECO:0000313" key="3">
    <source>
        <dbReference type="Proteomes" id="UP001141327"/>
    </source>
</evidence>
<comment type="caution">
    <text evidence="2">The sequence shown here is derived from an EMBL/GenBank/DDBJ whole genome shotgun (WGS) entry which is preliminary data.</text>
</comment>
<evidence type="ECO:0000313" key="2">
    <source>
        <dbReference type="EMBL" id="KAJ4458634.1"/>
    </source>
</evidence>
<feature type="domain" description="F-box" evidence="1">
    <location>
        <begin position="17"/>
        <end position="64"/>
    </location>
</feature>
<accession>A0ABQ8UHC9</accession>
<organism evidence="2 3">
    <name type="scientific">Paratrimastix pyriformis</name>
    <dbReference type="NCBI Taxonomy" id="342808"/>
    <lineage>
        <taxon>Eukaryota</taxon>
        <taxon>Metamonada</taxon>
        <taxon>Preaxostyla</taxon>
        <taxon>Paratrimastigidae</taxon>
        <taxon>Paratrimastix</taxon>
    </lineage>
</organism>
<reference evidence="2" key="1">
    <citation type="journal article" date="2022" name="bioRxiv">
        <title>Genomics of Preaxostyla Flagellates Illuminates Evolutionary Transitions and the Path Towards Mitochondrial Loss.</title>
        <authorList>
            <person name="Novak L.V.F."/>
            <person name="Treitli S.C."/>
            <person name="Pyrih J."/>
            <person name="Halakuc P."/>
            <person name="Pipaliya S.V."/>
            <person name="Vacek V."/>
            <person name="Brzon O."/>
            <person name="Soukal P."/>
            <person name="Eme L."/>
            <person name="Dacks J.B."/>
            <person name="Karnkowska A."/>
            <person name="Elias M."/>
            <person name="Hampl V."/>
        </authorList>
    </citation>
    <scope>NUCLEOTIDE SEQUENCE</scope>
    <source>
        <strain evidence="2">RCP-MX</strain>
    </source>
</reference>
<dbReference type="Gene3D" id="1.20.1280.50">
    <property type="match status" value="1"/>
</dbReference>
<dbReference type="Gene3D" id="2.60.120.920">
    <property type="match status" value="1"/>
</dbReference>
<sequence>MGQTSQAQRVGEASSPSMGVTSLPPEILSTILSFLALPDLARASLSCKAFFRSGWCSEFVWQQMCLQRELTNGDGRPWREVLKAAMLVRFLPISGADVSSDGKTVGWTSGALTIHLSIPVSRGVHRATFKFRTSYSDQGNPHDFSIGWNSRQDPPVNDYLGNNETSADWNSGGTLFGRAVPGSHSCVPYQLNDQVALEFDFNLRVVRFYKNGEKAQLEAPLPEGWDKCWVGVCGRPPLACTLLKFEEV</sequence>
<dbReference type="SUPFAM" id="SSF81383">
    <property type="entry name" value="F-box domain"/>
    <property type="match status" value="1"/>
</dbReference>